<evidence type="ECO:0000256" key="2">
    <source>
        <dbReference type="ARBA" id="ARBA00022723"/>
    </source>
</evidence>
<name>A0A934RD17_9BACT</name>
<proteinExistence type="predicted"/>
<dbReference type="SMART" id="SM00474">
    <property type="entry name" value="35EXOc"/>
    <property type="match status" value="1"/>
</dbReference>
<evidence type="ECO:0000313" key="10">
    <source>
        <dbReference type="EMBL" id="MBK1828473.1"/>
    </source>
</evidence>
<keyword evidence="5" id="KW-0460">Magnesium</keyword>
<dbReference type="GO" id="GO:0046872">
    <property type="term" value="F:metal ion binding"/>
    <property type="evidence" value="ECO:0007669"/>
    <property type="project" value="UniProtKB-KW"/>
</dbReference>
<feature type="domain" description="3'-5' exonuclease" evidence="9">
    <location>
        <begin position="61"/>
        <end position="234"/>
    </location>
</feature>
<comment type="caution">
    <text evidence="10">The sequence shown here is derived from an EMBL/GenBank/DDBJ whole genome shotgun (WGS) entry which is preliminary data.</text>
</comment>
<dbReference type="PANTHER" id="PTHR13620:SF109">
    <property type="entry name" value="3'-5' EXONUCLEASE"/>
    <property type="match status" value="1"/>
</dbReference>
<evidence type="ECO:0000256" key="4">
    <source>
        <dbReference type="ARBA" id="ARBA00022839"/>
    </source>
</evidence>
<evidence type="ECO:0000256" key="6">
    <source>
        <dbReference type="ARBA" id="ARBA00040531"/>
    </source>
</evidence>
<evidence type="ECO:0000256" key="8">
    <source>
        <dbReference type="SAM" id="MobiDB-lite"/>
    </source>
</evidence>
<keyword evidence="11" id="KW-1185">Reference proteome</keyword>
<evidence type="ECO:0000256" key="7">
    <source>
        <dbReference type="ARBA" id="ARBA00042761"/>
    </source>
</evidence>
<dbReference type="SUPFAM" id="SSF53098">
    <property type="entry name" value="Ribonuclease H-like"/>
    <property type="match status" value="1"/>
</dbReference>
<dbReference type="InterPro" id="IPR012337">
    <property type="entry name" value="RNaseH-like_sf"/>
</dbReference>
<feature type="compositionally biased region" description="Polar residues" evidence="8">
    <location>
        <begin position="16"/>
        <end position="28"/>
    </location>
</feature>
<keyword evidence="4 10" id="KW-0269">Exonuclease</keyword>
<feature type="region of interest" description="Disordered" evidence="8">
    <location>
        <begin position="1"/>
        <end position="51"/>
    </location>
</feature>
<keyword evidence="1" id="KW-0540">Nuclease</keyword>
<dbReference type="CDD" id="cd06141">
    <property type="entry name" value="WRN_exo"/>
    <property type="match status" value="1"/>
</dbReference>
<evidence type="ECO:0000256" key="1">
    <source>
        <dbReference type="ARBA" id="ARBA00022722"/>
    </source>
</evidence>
<dbReference type="PANTHER" id="PTHR13620">
    <property type="entry name" value="3-5 EXONUCLEASE"/>
    <property type="match status" value="1"/>
</dbReference>
<dbReference type="InterPro" id="IPR051132">
    <property type="entry name" value="3-5_Exonuclease_domain"/>
</dbReference>
<evidence type="ECO:0000259" key="9">
    <source>
        <dbReference type="SMART" id="SM00474"/>
    </source>
</evidence>
<dbReference type="Pfam" id="PF01612">
    <property type="entry name" value="DNA_pol_A_exo1"/>
    <property type="match status" value="1"/>
</dbReference>
<dbReference type="GO" id="GO:0003676">
    <property type="term" value="F:nucleic acid binding"/>
    <property type="evidence" value="ECO:0007669"/>
    <property type="project" value="InterPro"/>
</dbReference>
<gene>
    <name evidence="10" type="ORF">JIN81_15680</name>
</gene>
<organism evidence="10 11">
    <name type="scientific">Haloferula rosea</name>
    <dbReference type="NCBI Taxonomy" id="490093"/>
    <lineage>
        <taxon>Bacteria</taxon>
        <taxon>Pseudomonadati</taxon>
        <taxon>Verrucomicrobiota</taxon>
        <taxon>Verrucomicrobiia</taxon>
        <taxon>Verrucomicrobiales</taxon>
        <taxon>Verrucomicrobiaceae</taxon>
        <taxon>Haloferula</taxon>
    </lineage>
</organism>
<sequence length="237" mass="25941">MSPSESRPRRRKPGSTASASKPQASGNAKKTGDSTPARPTAPTKAETALLPPFPGLTLDDIHVPHTHAECRTAVDEILAAGVAGFDTEARPTFRVGQKSDGPHLMQFALTDRAYLFQLHRKECEEACAKLISSKKLLKVGFGLKNDHGQIRSRFGIALNHVLDLDQTFRKLGYRGQIGVRGAMGALLKLGFKKSKSTTTSNWSRRELTRAQLLYAANDAYAALKIMEHLDHEGLLKK</sequence>
<evidence type="ECO:0000313" key="11">
    <source>
        <dbReference type="Proteomes" id="UP000658278"/>
    </source>
</evidence>
<dbReference type="RefSeq" id="WP_200282009.1">
    <property type="nucleotide sequence ID" value="NZ_JAENII010000014.1"/>
</dbReference>
<reference evidence="10" key="1">
    <citation type="submission" date="2021-01" db="EMBL/GenBank/DDBJ databases">
        <title>Modified the classification status of verrucomicrobia.</title>
        <authorList>
            <person name="Feng X."/>
        </authorList>
    </citation>
    <scope>NUCLEOTIDE SEQUENCE</scope>
    <source>
        <strain evidence="10">KCTC 22201</strain>
    </source>
</reference>
<dbReference type="InterPro" id="IPR002562">
    <property type="entry name" value="3'-5'_exonuclease_dom"/>
</dbReference>
<dbReference type="GO" id="GO:0008408">
    <property type="term" value="F:3'-5' exonuclease activity"/>
    <property type="evidence" value="ECO:0007669"/>
    <property type="project" value="InterPro"/>
</dbReference>
<evidence type="ECO:0000256" key="5">
    <source>
        <dbReference type="ARBA" id="ARBA00022842"/>
    </source>
</evidence>
<keyword evidence="3" id="KW-0378">Hydrolase</keyword>
<dbReference type="AlphaFoldDB" id="A0A934RD17"/>
<evidence type="ECO:0000256" key="3">
    <source>
        <dbReference type="ARBA" id="ARBA00022801"/>
    </source>
</evidence>
<protein>
    <recommendedName>
        <fullName evidence="6">3'-5' exonuclease</fullName>
    </recommendedName>
    <alternativeName>
        <fullName evidence="7">Werner Syndrome-like exonuclease</fullName>
    </alternativeName>
</protein>
<dbReference type="EMBL" id="JAENII010000014">
    <property type="protein sequence ID" value="MBK1828473.1"/>
    <property type="molecule type" value="Genomic_DNA"/>
</dbReference>
<dbReference type="GO" id="GO:0006139">
    <property type="term" value="P:nucleobase-containing compound metabolic process"/>
    <property type="evidence" value="ECO:0007669"/>
    <property type="project" value="InterPro"/>
</dbReference>
<keyword evidence="2" id="KW-0479">Metal-binding</keyword>
<accession>A0A934RD17</accession>
<dbReference type="Gene3D" id="3.30.420.10">
    <property type="entry name" value="Ribonuclease H-like superfamily/Ribonuclease H"/>
    <property type="match status" value="1"/>
</dbReference>
<dbReference type="InterPro" id="IPR036397">
    <property type="entry name" value="RNaseH_sf"/>
</dbReference>
<dbReference type="Proteomes" id="UP000658278">
    <property type="component" value="Unassembled WGS sequence"/>
</dbReference>